<evidence type="ECO:0000313" key="3">
    <source>
        <dbReference type="Proteomes" id="UP000292535"/>
    </source>
</evidence>
<reference evidence="2 3" key="1">
    <citation type="submission" date="2018-12" db="EMBL/GenBank/DDBJ databases">
        <title>Unveiling genomic diversity among members of the Bifidobacterium pseudolongum species, a widely distributed gut commensal of the animal kingdom.</title>
        <authorList>
            <person name="Lugli G.A."/>
            <person name="Duranti S."/>
            <person name="Albert K."/>
            <person name="Mancabelli L."/>
            <person name="Napoli S."/>
            <person name="Viappiani A."/>
            <person name="Anzalone R."/>
            <person name="Longhi G."/>
            <person name="Milani C."/>
            <person name="Turroni F."/>
            <person name="Alessandri G."/>
            <person name="Sela D.A."/>
            <person name="Van Sinderen D."/>
            <person name="Ventura M."/>
        </authorList>
    </citation>
    <scope>NUCLEOTIDE SEQUENCE [LARGE SCALE GENOMIC DNA]</scope>
    <source>
        <strain evidence="2 3">2032B</strain>
    </source>
</reference>
<feature type="transmembrane region" description="Helical" evidence="1">
    <location>
        <begin position="139"/>
        <end position="157"/>
    </location>
</feature>
<feature type="transmembrane region" description="Helical" evidence="1">
    <location>
        <begin position="6"/>
        <end position="25"/>
    </location>
</feature>
<organism evidence="2 3">
    <name type="scientific">Bifidobacterium pseudolongum subsp. globosum</name>
    <dbReference type="NCBI Taxonomy" id="1690"/>
    <lineage>
        <taxon>Bacteria</taxon>
        <taxon>Bacillati</taxon>
        <taxon>Actinomycetota</taxon>
        <taxon>Actinomycetes</taxon>
        <taxon>Bifidobacteriales</taxon>
        <taxon>Bifidobacteriaceae</taxon>
        <taxon>Bifidobacterium</taxon>
    </lineage>
</organism>
<accession>A0A4V1Y3B5</accession>
<keyword evidence="1" id="KW-1133">Transmembrane helix</keyword>
<feature type="transmembrane region" description="Helical" evidence="1">
    <location>
        <begin position="99"/>
        <end position="119"/>
    </location>
</feature>
<comment type="caution">
    <text evidence="2">The sequence shown here is derived from an EMBL/GenBank/DDBJ whole genome shotgun (WGS) entry which is preliminary data.</text>
</comment>
<keyword evidence="1" id="KW-0812">Transmembrane</keyword>
<evidence type="ECO:0000313" key="2">
    <source>
        <dbReference type="EMBL" id="RYQ26618.1"/>
    </source>
</evidence>
<dbReference type="Proteomes" id="UP000292535">
    <property type="component" value="Unassembled WGS sequence"/>
</dbReference>
<feature type="transmembrane region" description="Helical" evidence="1">
    <location>
        <begin position="69"/>
        <end position="87"/>
    </location>
</feature>
<keyword evidence="1" id="KW-0472">Membrane</keyword>
<name>A0A4V1Y3B5_9BIFI</name>
<sequence length="302" mass="33499">MVGPTTIAAITQWSLSFTLYFLVVATKMHVIIRMLPCHTVGPRMLMLLALPTALVSPMCGIVPMHAGTFVLWMTLNVIMFAAIPFWCSSGTKRARLYMIIHFNLIFLSAYLLVLMLSHIRTMFHPVSASFPLRDQASEAVLEIGFILVACHATDGFAQRIIPRAGKPSFDAFLSFSALQCMMIGAAVLVIIMRGVTDPLFLLITFALAIVCLLVDVALGSIIWKEHDMCATRHAADVQQVLLDSYLDESSSQLHQARIMAQRRHDARNQLSVVRILAMQGKTRQALAHVAELRAECAKDMCQ</sequence>
<proteinExistence type="predicted"/>
<protein>
    <submittedName>
        <fullName evidence="2">Uncharacterized protein</fullName>
    </submittedName>
</protein>
<feature type="transmembrane region" description="Helical" evidence="1">
    <location>
        <begin position="45"/>
        <end position="63"/>
    </location>
</feature>
<dbReference type="AlphaFoldDB" id="A0A4V1Y3B5"/>
<evidence type="ECO:0000256" key="1">
    <source>
        <dbReference type="SAM" id="Phobius"/>
    </source>
</evidence>
<feature type="transmembrane region" description="Helical" evidence="1">
    <location>
        <begin position="169"/>
        <end position="192"/>
    </location>
</feature>
<feature type="transmembrane region" description="Helical" evidence="1">
    <location>
        <begin position="198"/>
        <end position="223"/>
    </location>
</feature>
<dbReference type="EMBL" id="RYUQ01000002">
    <property type="protein sequence ID" value="RYQ26618.1"/>
    <property type="molecule type" value="Genomic_DNA"/>
</dbReference>
<gene>
    <name evidence="2" type="ORF">PG2032B_1214</name>
</gene>